<dbReference type="EMBL" id="JAPJUH010000001">
    <property type="protein sequence ID" value="MCX3263701.1"/>
    <property type="molecule type" value="Genomic_DNA"/>
</dbReference>
<dbReference type="PANTHER" id="PTHR42852">
    <property type="entry name" value="THIOL:DISULFIDE INTERCHANGE PROTEIN DSBE"/>
    <property type="match status" value="1"/>
</dbReference>
<feature type="transmembrane region" description="Helical" evidence="1">
    <location>
        <begin position="6"/>
        <end position="25"/>
    </location>
</feature>
<accession>A0A9X3DAQ4</accession>
<dbReference type="Proteomes" id="UP001142592">
    <property type="component" value="Unassembled WGS sequence"/>
</dbReference>
<dbReference type="InterPro" id="IPR036249">
    <property type="entry name" value="Thioredoxin-like_sf"/>
</dbReference>
<protein>
    <submittedName>
        <fullName evidence="3">TlpA disulfide reductase family protein</fullName>
    </submittedName>
</protein>
<keyword evidence="1" id="KW-0472">Membrane</keyword>
<sequence>MEKPIIIAVMAMPCLLLLNCFDLNLKNNDRPGTLMLLLLQVMYKFRLFILKNLARTFLFINLFFFLALDSSGQIAQKQVLSIGDTVPESLWNSNHTVYKEGKIVNHSLEQYKGQLLILDFWSTWCGPCIRSLPELDSIGKMFRDKVQVVLVTKNTNEILSKFLKNSDYAKGVKLPFILNDSILNSHFPHQSISHQIFIDSKGIVRAITGINGATIKNIQQIVNGNPIDFPLKDDFAPRSNPNKE</sequence>
<evidence type="ECO:0000256" key="1">
    <source>
        <dbReference type="SAM" id="Phobius"/>
    </source>
</evidence>
<feature type="transmembrane region" description="Helical" evidence="1">
    <location>
        <begin position="45"/>
        <end position="68"/>
    </location>
</feature>
<dbReference type="InterPro" id="IPR050553">
    <property type="entry name" value="Thioredoxin_ResA/DsbE_sf"/>
</dbReference>
<keyword evidence="1" id="KW-1133">Transmembrane helix</keyword>
<evidence type="ECO:0000259" key="2">
    <source>
        <dbReference type="PROSITE" id="PS51352"/>
    </source>
</evidence>
<proteinExistence type="predicted"/>
<dbReference type="CDD" id="cd02966">
    <property type="entry name" value="TlpA_like_family"/>
    <property type="match status" value="1"/>
</dbReference>
<dbReference type="PANTHER" id="PTHR42852:SF13">
    <property type="entry name" value="PROTEIN DIPZ"/>
    <property type="match status" value="1"/>
</dbReference>
<evidence type="ECO:0000313" key="4">
    <source>
        <dbReference type="Proteomes" id="UP001142592"/>
    </source>
</evidence>
<dbReference type="Pfam" id="PF00578">
    <property type="entry name" value="AhpC-TSA"/>
    <property type="match status" value="1"/>
</dbReference>
<dbReference type="GO" id="GO:0016209">
    <property type="term" value="F:antioxidant activity"/>
    <property type="evidence" value="ECO:0007669"/>
    <property type="project" value="InterPro"/>
</dbReference>
<organism evidence="3 4">
    <name type="scientific">Pedobacter agri</name>
    <dbReference type="NCBI Taxonomy" id="454586"/>
    <lineage>
        <taxon>Bacteria</taxon>
        <taxon>Pseudomonadati</taxon>
        <taxon>Bacteroidota</taxon>
        <taxon>Sphingobacteriia</taxon>
        <taxon>Sphingobacteriales</taxon>
        <taxon>Sphingobacteriaceae</taxon>
        <taxon>Pedobacter</taxon>
    </lineage>
</organism>
<dbReference type="PROSITE" id="PS51352">
    <property type="entry name" value="THIOREDOXIN_2"/>
    <property type="match status" value="1"/>
</dbReference>
<feature type="domain" description="Thioredoxin" evidence="2">
    <location>
        <begin position="80"/>
        <end position="232"/>
    </location>
</feature>
<name>A0A9X3DAQ4_9SPHI</name>
<gene>
    <name evidence="3" type="ORF">OQZ29_03035</name>
</gene>
<dbReference type="InterPro" id="IPR000866">
    <property type="entry name" value="AhpC/TSA"/>
</dbReference>
<dbReference type="Gene3D" id="3.40.30.10">
    <property type="entry name" value="Glutaredoxin"/>
    <property type="match status" value="1"/>
</dbReference>
<reference evidence="3" key="1">
    <citation type="submission" date="2022-11" db="EMBL/GenBank/DDBJ databases">
        <authorList>
            <person name="Graham C."/>
            <person name="Newman J.D."/>
        </authorList>
    </citation>
    <scope>NUCLEOTIDE SEQUENCE</scope>
    <source>
        <strain evidence="3">DSM 19486</strain>
    </source>
</reference>
<dbReference type="SUPFAM" id="SSF52833">
    <property type="entry name" value="Thioredoxin-like"/>
    <property type="match status" value="1"/>
</dbReference>
<dbReference type="InterPro" id="IPR013766">
    <property type="entry name" value="Thioredoxin_domain"/>
</dbReference>
<dbReference type="GO" id="GO:0016491">
    <property type="term" value="F:oxidoreductase activity"/>
    <property type="evidence" value="ECO:0007669"/>
    <property type="project" value="InterPro"/>
</dbReference>
<comment type="caution">
    <text evidence="3">The sequence shown here is derived from an EMBL/GenBank/DDBJ whole genome shotgun (WGS) entry which is preliminary data.</text>
</comment>
<keyword evidence="1" id="KW-0812">Transmembrane</keyword>
<evidence type="ECO:0000313" key="3">
    <source>
        <dbReference type="EMBL" id="MCX3263701.1"/>
    </source>
</evidence>
<keyword evidence="4" id="KW-1185">Reference proteome</keyword>
<dbReference type="AlphaFoldDB" id="A0A9X3DAQ4"/>
<dbReference type="RefSeq" id="WP_010602081.1">
    <property type="nucleotide sequence ID" value="NZ_JAPJUH010000001.1"/>
</dbReference>